<sequence length="220" mass="24360">MELCQFVSLEILNLYHNCIRVIPEAIVNLQMLTHLNLSRNQLSALPACLCGLPLKVLIASNNKLGSLPEEIGQLKQLMELDVSCNEITALPQQIGQLKSLRELNVRRNYLKVLPPELVDLPLVKFDFSCNKVLVIPVCFREMKQLQVLLLENNPLQSPPAQVRICLEQRPGLHSSGTSDSPQSPCSDSLCIPEAALGMMGCSPHPTTPLKTHSETFSKSD</sequence>
<reference evidence="3" key="2">
    <citation type="journal article" date="2000" name="Genome Res.">
        <title>Normalization and subtraction of cap-trapper-selected cDNAs to prepare full-length cDNA libraries for rapid discovery of new genes.</title>
        <authorList>
            <person name="Carninci P."/>
            <person name="Shibata Y."/>
            <person name="Hayatsu N."/>
            <person name="Sugahara Y."/>
            <person name="Shibata K."/>
            <person name="Itoh M."/>
            <person name="Konno H."/>
            <person name="Okazaki Y."/>
            <person name="Muramatsu M."/>
            <person name="Hayashizaki Y."/>
        </authorList>
    </citation>
    <scope>NUCLEOTIDE SEQUENCE</scope>
    <source>
        <strain evidence="3">C57BL/6J</strain>
        <tissue evidence="3">Medulla oblongata</tissue>
    </source>
</reference>
<dbReference type="InterPro" id="IPR001611">
    <property type="entry name" value="Leu-rich_rpt"/>
</dbReference>
<reference evidence="3" key="7">
    <citation type="journal article" date="2005" name="Science">
        <title>The Transcriptional Landscape of the Mammalian Genome.</title>
        <authorList>
            <consortium name="The FANTOM Consortium"/>
            <consortium name="Riken Genome Exploration Research Group and Genome Science Group (Genome Network Project Core Group)"/>
        </authorList>
    </citation>
    <scope>NUCLEOTIDE SEQUENCE</scope>
    <source>
        <strain evidence="3">C57BL/6J</strain>
        <tissue evidence="3">Medulla oblongata</tissue>
    </source>
</reference>
<dbReference type="InterPro" id="IPR050216">
    <property type="entry name" value="LRR_domain-containing"/>
</dbReference>
<dbReference type="UCSC" id="uc007uqi.1">
    <property type="organism name" value="mouse"/>
</dbReference>
<keyword evidence="1" id="KW-0433">Leucine-rich repeat</keyword>
<dbReference type="MGI" id="MGI:2443390">
    <property type="gene designation" value="Lrch1"/>
</dbReference>
<accession>Q3TSP9</accession>
<gene>
    <name evidence="4" type="primary">Lrch1</name>
</gene>
<evidence type="ECO:0000313" key="3">
    <source>
        <dbReference type="EMBL" id="BAE36626.1"/>
    </source>
</evidence>
<dbReference type="AlphaFoldDB" id="Q3TSP9"/>
<dbReference type="FunFam" id="3.80.10.10:FF:000067">
    <property type="entry name" value="Leucine-rich repeat and calponin homology domain-containing protein 4 isoform 1"/>
    <property type="match status" value="1"/>
</dbReference>
<dbReference type="Gene3D" id="3.80.10.10">
    <property type="entry name" value="Ribonuclease Inhibitor"/>
    <property type="match status" value="2"/>
</dbReference>
<protein>
    <recommendedName>
        <fullName evidence="5">Leucine-rich repeat and calponin homology domain-containing protein 1</fullName>
    </recommendedName>
</protein>
<dbReference type="InterPro" id="IPR032675">
    <property type="entry name" value="LRR_dom_sf"/>
</dbReference>
<dbReference type="AGR" id="MGI:2443390"/>
<dbReference type="SMART" id="SM00364">
    <property type="entry name" value="LRR_BAC"/>
    <property type="match status" value="4"/>
</dbReference>
<evidence type="ECO:0000256" key="2">
    <source>
        <dbReference type="ARBA" id="ARBA00022737"/>
    </source>
</evidence>
<reference evidence="3" key="4">
    <citation type="journal article" date="2001" name="Nature">
        <title>Functional annotation of a full-length mouse cDNA collection.</title>
        <authorList>
            <consortium name="The RIKEN Genome Exploration Research Group Phase II Team and the FANTOM Consortium"/>
        </authorList>
    </citation>
    <scope>NUCLEOTIDE SEQUENCE</scope>
    <source>
        <strain evidence="3">C57BL/6J</strain>
        <tissue evidence="3">Medulla oblongata</tissue>
    </source>
</reference>
<reference evidence="3" key="6">
    <citation type="submission" date="2004-04" db="EMBL/GenBank/DDBJ databases">
        <authorList>
            <person name="Arakawa T."/>
            <person name="Carninci P."/>
            <person name="Fukuda S."/>
            <person name="Hashizume W."/>
            <person name="Hayashida K."/>
            <person name="Hori F."/>
            <person name="Iida J."/>
            <person name="Imamura K."/>
            <person name="Imotani K."/>
            <person name="Itoh M."/>
            <person name="Kanagawa S."/>
            <person name="Kawai J."/>
            <person name="Kojima M."/>
            <person name="Konno H."/>
            <person name="Murata M."/>
            <person name="Nakamura M."/>
            <person name="Ninomiya N."/>
            <person name="Nishiyori H."/>
            <person name="Nomura K."/>
            <person name="Ohno M."/>
            <person name="Sakazume N."/>
            <person name="Sano H."/>
            <person name="Sasaki D."/>
            <person name="Shibata K."/>
            <person name="Shiraki T."/>
            <person name="Tagami M."/>
            <person name="Tagami Y."/>
            <person name="Waki K."/>
            <person name="Watahiki A."/>
            <person name="Muramatsu M."/>
            <person name="Hayashizaki Y."/>
        </authorList>
    </citation>
    <scope>NUCLEOTIDE SEQUENCE</scope>
    <source>
        <strain evidence="3">C57BL/6J</strain>
        <tissue evidence="3">Medulla oblongata</tissue>
    </source>
</reference>
<dbReference type="EMBL" id="AK161894">
    <property type="protein sequence ID" value="BAE36626.1"/>
    <property type="molecule type" value="mRNA"/>
</dbReference>
<dbReference type="SUPFAM" id="SSF52058">
    <property type="entry name" value="L domain-like"/>
    <property type="match status" value="1"/>
</dbReference>
<dbReference type="InterPro" id="IPR003591">
    <property type="entry name" value="Leu-rich_rpt_typical-subtyp"/>
</dbReference>
<dbReference type="PROSITE" id="PS51450">
    <property type="entry name" value="LRR"/>
    <property type="match status" value="1"/>
</dbReference>
<reference evidence="3" key="3">
    <citation type="journal article" date="2000" name="Genome Res.">
        <title>RIKEN integrated sequence analysis (RISA) system--384-format sequencing pipeline with 384 multicapillary sequencer.</title>
        <authorList>
            <person name="Shibata K."/>
            <person name="Itoh M."/>
            <person name="Aizawa K."/>
            <person name="Nagaoka S."/>
            <person name="Sasaki N."/>
            <person name="Carninci P."/>
            <person name="Konno H."/>
            <person name="Akiyama J."/>
            <person name="Nishi K."/>
            <person name="Kitsunai T."/>
            <person name="Tashiro H."/>
            <person name="Itoh M."/>
            <person name="Sumi N."/>
            <person name="Ishii Y."/>
            <person name="Nakamura S."/>
            <person name="Hazama M."/>
            <person name="Nishine T."/>
            <person name="Harada A."/>
            <person name="Yamamoto R."/>
            <person name="Matsumoto H."/>
            <person name="Sakaguchi S."/>
            <person name="Ikegami T."/>
            <person name="Kashiwagi K."/>
            <person name="Fujiwake S."/>
            <person name="Inoue K."/>
            <person name="Togawa Y."/>
            <person name="Izawa M."/>
            <person name="Ohara E."/>
            <person name="Watahiki M."/>
            <person name="Yoneda Y."/>
            <person name="Ishikawa T."/>
            <person name="Ozawa K."/>
            <person name="Tanaka T."/>
            <person name="Matsuura S."/>
            <person name="Kawai J."/>
            <person name="Okazaki Y."/>
            <person name="Muramatsu M."/>
            <person name="Inoue Y."/>
            <person name="Kira A."/>
            <person name="Hayashizaki Y."/>
        </authorList>
    </citation>
    <scope>NUCLEOTIDE SEQUENCE</scope>
    <source>
        <strain evidence="3">C57BL/6J</strain>
        <tissue evidence="3">Medulla oblongata</tissue>
    </source>
</reference>
<reference evidence="3" key="1">
    <citation type="journal article" date="1999" name="Methods Enzymol.">
        <title>High-efficiency full-length cDNA cloning.</title>
        <authorList>
            <person name="Carninci P."/>
            <person name="Hayashizaki Y."/>
        </authorList>
    </citation>
    <scope>NUCLEOTIDE SEQUENCE</scope>
    <source>
        <strain evidence="3">C57BL/6J</strain>
        <tissue evidence="3">Medulla oblongata</tissue>
    </source>
</reference>
<dbReference type="SMART" id="SM00369">
    <property type="entry name" value="LRR_TYP"/>
    <property type="match status" value="5"/>
</dbReference>
<proteinExistence type="evidence at transcript level"/>
<dbReference type="PANTHER" id="PTHR48051">
    <property type="match status" value="1"/>
</dbReference>
<reference evidence="3" key="5">
    <citation type="journal article" date="2002" name="Nature">
        <title>Analysis of the mouse transcriptome based on functional annotation of 60,770 full-length cDNAs.</title>
        <authorList>
            <consortium name="The FANTOM Consortium and the RIKEN Genome Exploration Research Group Phase I and II Team"/>
        </authorList>
    </citation>
    <scope>NUCLEOTIDE SEQUENCE</scope>
    <source>
        <strain evidence="3">C57BL/6J</strain>
        <tissue evidence="3">Medulla oblongata</tissue>
    </source>
</reference>
<evidence type="ECO:0000313" key="4">
    <source>
        <dbReference type="MGI" id="MGI:2443390"/>
    </source>
</evidence>
<reference evidence="3" key="8">
    <citation type="journal article" date="2005" name="Science">
        <title>Antisense Transcription in the Mammalian Transcriptome.</title>
        <authorList>
            <consortium name="RIKEN Genome Exploration Research Group and Genome Science Group (Genome Network Project Core Group) and the FANTOM Consortium"/>
        </authorList>
    </citation>
    <scope>NUCLEOTIDE SEQUENCE</scope>
    <source>
        <strain evidence="3">C57BL/6J</strain>
        <tissue evidence="3">Medulla oblongata</tissue>
    </source>
</reference>
<keyword evidence="2" id="KW-0677">Repeat</keyword>
<evidence type="ECO:0000256" key="1">
    <source>
        <dbReference type="ARBA" id="ARBA00022614"/>
    </source>
</evidence>
<name>Q3TSP9_MOUSE</name>
<evidence type="ECO:0008006" key="5">
    <source>
        <dbReference type="Google" id="ProtNLM"/>
    </source>
</evidence>
<dbReference type="PeptideAtlas" id="Q3TSP9"/>
<dbReference type="Pfam" id="PF13855">
    <property type="entry name" value="LRR_8"/>
    <property type="match status" value="2"/>
</dbReference>
<organism evidence="3">
    <name type="scientific">Mus musculus</name>
    <name type="common">Mouse</name>
    <dbReference type="NCBI Taxonomy" id="10090"/>
    <lineage>
        <taxon>Eukaryota</taxon>
        <taxon>Metazoa</taxon>
        <taxon>Chordata</taxon>
        <taxon>Craniata</taxon>
        <taxon>Vertebrata</taxon>
        <taxon>Euteleostomi</taxon>
        <taxon>Mammalia</taxon>
        <taxon>Eutheria</taxon>
        <taxon>Euarchontoglires</taxon>
        <taxon>Glires</taxon>
        <taxon>Rodentia</taxon>
        <taxon>Myomorpha</taxon>
        <taxon>Muroidea</taxon>
        <taxon>Muridae</taxon>
        <taxon>Murinae</taxon>
        <taxon>Mus</taxon>
        <taxon>Mus</taxon>
    </lineage>
</organism>
<dbReference type="PANTHER" id="PTHR48051:SF38">
    <property type="entry name" value="LEUCINE RICH REPEATS AND CALPONIN HOMOLOGY DOMAIN CONTAINING 1"/>
    <property type="match status" value="1"/>
</dbReference>